<name>A0ABZ0IIR4_9BACT</name>
<evidence type="ECO:0000256" key="2">
    <source>
        <dbReference type="ARBA" id="ARBA00023012"/>
    </source>
</evidence>
<keyword evidence="6" id="KW-1185">Reference proteome</keyword>
<keyword evidence="1 3" id="KW-0597">Phosphoprotein</keyword>
<feature type="modified residue" description="4-aspartylphosphate" evidence="3">
    <location>
        <position position="57"/>
    </location>
</feature>
<evidence type="ECO:0000313" key="6">
    <source>
        <dbReference type="Proteomes" id="UP001302349"/>
    </source>
</evidence>
<dbReference type="InterPro" id="IPR001789">
    <property type="entry name" value="Sig_transdc_resp-reg_receiver"/>
</dbReference>
<keyword evidence="2" id="KW-0902">Two-component regulatory system</keyword>
<dbReference type="PROSITE" id="PS50110">
    <property type="entry name" value="RESPONSE_REGULATORY"/>
    <property type="match status" value="1"/>
</dbReference>
<dbReference type="Pfam" id="PF00072">
    <property type="entry name" value="Response_reg"/>
    <property type="match status" value="1"/>
</dbReference>
<dbReference type="SUPFAM" id="SSF52172">
    <property type="entry name" value="CheY-like"/>
    <property type="match status" value="1"/>
</dbReference>
<evidence type="ECO:0000256" key="3">
    <source>
        <dbReference type="PROSITE-ProRule" id="PRU00169"/>
    </source>
</evidence>
<evidence type="ECO:0000259" key="4">
    <source>
        <dbReference type="PROSITE" id="PS50110"/>
    </source>
</evidence>
<dbReference type="RefSeq" id="WP_317487007.1">
    <property type="nucleotide sequence ID" value="NZ_CP136051.1"/>
</dbReference>
<protein>
    <submittedName>
        <fullName evidence="5">Response regulator</fullName>
    </submittedName>
</protein>
<dbReference type="InterPro" id="IPR011006">
    <property type="entry name" value="CheY-like_superfamily"/>
</dbReference>
<accession>A0ABZ0IIR4</accession>
<dbReference type="Proteomes" id="UP001302349">
    <property type="component" value="Chromosome"/>
</dbReference>
<sequence>MKTEKRIKVFLVDDDAVFLKSLEIEFMNTGSFIVETYATGERCLENLANAPDVIVLDYHLDGIDKNAMNGVKTLDKIKASNPDIPVLMLSSQDKIEVAINCMHHKAFDYVVKSETAFIRMQKIITGIMQLKKVERQLSWYMERM</sequence>
<feature type="domain" description="Response regulatory" evidence="4">
    <location>
        <begin position="8"/>
        <end position="127"/>
    </location>
</feature>
<dbReference type="EMBL" id="CP136051">
    <property type="protein sequence ID" value="WOK04190.1"/>
    <property type="molecule type" value="Genomic_DNA"/>
</dbReference>
<dbReference type="SMART" id="SM00448">
    <property type="entry name" value="REC"/>
    <property type="match status" value="1"/>
</dbReference>
<dbReference type="CDD" id="cd00156">
    <property type="entry name" value="REC"/>
    <property type="match status" value="1"/>
</dbReference>
<gene>
    <name evidence="5" type="ORF">RT717_14010</name>
</gene>
<organism evidence="5 6">
    <name type="scientific">Imperialibacter roseus</name>
    <dbReference type="NCBI Taxonomy" id="1324217"/>
    <lineage>
        <taxon>Bacteria</taxon>
        <taxon>Pseudomonadati</taxon>
        <taxon>Bacteroidota</taxon>
        <taxon>Cytophagia</taxon>
        <taxon>Cytophagales</taxon>
        <taxon>Flammeovirgaceae</taxon>
        <taxon>Imperialibacter</taxon>
    </lineage>
</organism>
<proteinExistence type="predicted"/>
<dbReference type="InterPro" id="IPR050595">
    <property type="entry name" value="Bact_response_regulator"/>
</dbReference>
<evidence type="ECO:0000313" key="5">
    <source>
        <dbReference type="EMBL" id="WOK04190.1"/>
    </source>
</evidence>
<reference evidence="5 6" key="1">
    <citation type="journal article" date="2023" name="Microbiol. Resour. Announc.">
        <title>Complete Genome Sequence of Imperialibacter roseus strain P4T.</title>
        <authorList>
            <person name="Tizabi D.R."/>
            <person name="Bachvaroff T."/>
            <person name="Hill R.T."/>
        </authorList>
    </citation>
    <scope>NUCLEOTIDE SEQUENCE [LARGE SCALE GENOMIC DNA]</scope>
    <source>
        <strain evidence="5 6">P4T</strain>
    </source>
</reference>
<dbReference type="Gene3D" id="3.40.50.2300">
    <property type="match status" value="1"/>
</dbReference>
<dbReference type="PANTHER" id="PTHR44591">
    <property type="entry name" value="STRESS RESPONSE REGULATOR PROTEIN 1"/>
    <property type="match status" value="1"/>
</dbReference>
<evidence type="ECO:0000256" key="1">
    <source>
        <dbReference type="ARBA" id="ARBA00022553"/>
    </source>
</evidence>
<dbReference type="PANTHER" id="PTHR44591:SF14">
    <property type="entry name" value="PROTEIN PILG"/>
    <property type="match status" value="1"/>
</dbReference>